<gene>
    <name evidence="1" type="ORF">SAMN05421666_1732</name>
</gene>
<dbReference type="EMBL" id="FTNV01000001">
    <property type="protein sequence ID" value="SIS08363.1"/>
    <property type="molecule type" value="Genomic_DNA"/>
</dbReference>
<dbReference type="InterPro" id="IPR007838">
    <property type="entry name" value="Cell_div_ZapA-like"/>
</dbReference>
<dbReference type="Proteomes" id="UP000186019">
    <property type="component" value="Unassembled WGS sequence"/>
</dbReference>
<name>A0A1N7G6Y4_9RHOB</name>
<keyword evidence="2" id="KW-1185">Reference proteome</keyword>
<accession>A0A1N7G6Y4</accession>
<dbReference type="Pfam" id="PF05164">
    <property type="entry name" value="ZapA"/>
    <property type="match status" value="1"/>
</dbReference>
<dbReference type="GO" id="GO:0051301">
    <property type="term" value="P:cell division"/>
    <property type="evidence" value="ECO:0007669"/>
    <property type="project" value="UniProtKB-KW"/>
</dbReference>
<dbReference type="InterPro" id="IPR036192">
    <property type="entry name" value="Cell_div_ZapA-like_sf"/>
</dbReference>
<dbReference type="STRING" id="573024.SAMN05216208_0404"/>
<organism evidence="1 2">
    <name type="scientific">Roseovarius nanhaiticus</name>
    <dbReference type="NCBI Taxonomy" id="573024"/>
    <lineage>
        <taxon>Bacteria</taxon>
        <taxon>Pseudomonadati</taxon>
        <taxon>Pseudomonadota</taxon>
        <taxon>Alphaproteobacteria</taxon>
        <taxon>Rhodobacterales</taxon>
        <taxon>Roseobacteraceae</taxon>
        <taxon>Roseovarius</taxon>
    </lineage>
</organism>
<evidence type="ECO:0000313" key="1">
    <source>
        <dbReference type="EMBL" id="SIS08363.1"/>
    </source>
</evidence>
<reference evidence="1 2" key="1">
    <citation type="submission" date="2017-01" db="EMBL/GenBank/DDBJ databases">
        <authorList>
            <person name="Mah S.A."/>
            <person name="Swanson W.J."/>
            <person name="Moy G.W."/>
            <person name="Vacquier V.D."/>
        </authorList>
    </citation>
    <scope>NUCLEOTIDE SEQUENCE [LARGE SCALE GENOMIC DNA]</scope>
    <source>
        <strain evidence="1 2">DSM 29590</strain>
    </source>
</reference>
<dbReference type="Gene3D" id="3.30.160.880">
    <property type="entry name" value="Cell division protein ZapA protomer, N-terminal domain"/>
    <property type="match status" value="1"/>
</dbReference>
<dbReference type="AlphaFoldDB" id="A0A1N7G6Y4"/>
<dbReference type="InterPro" id="IPR042233">
    <property type="entry name" value="Cell_div_ZapA_N"/>
</dbReference>
<sequence length="132" mass="13964">MMPEVDIEIGGRTFQVSCQEGEEHFLHSAAKMLDDEASVLAAQIGRIPEARMLLMAGLMLADKTAGLQDKLSEVTDLLAERDAELAGLRDAPAPAPERVEVPVVPASVTDTLAEIAARAEALAETVDGRKAG</sequence>
<proteinExistence type="predicted"/>
<protein>
    <submittedName>
        <fullName evidence="1">Cell division protein ZapA</fullName>
    </submittedName>
</protein>
<dbReference type="SUPFAM" id="SSF102829">
    <property type="entry name" value="Cell division protein ZapA-like"/>
    <property type="match status" value="1"/>
</dbReference>
<keyword evidence="1" id="KW-0132">Cell division</keyword>
<keyword evidence="1" id="KW-0131">Cell cycle</keyword>
<evidence type="ECO:0000313" key="2">
    <source>
        <dbReference type="Proteomes" id="UP000186019"/>
    </source>
</evidence>